<dbReference type="EMBL" id="MU006729">
    <property type="protein sequence ID" value="KAF2624645.1"/>
    <property type="molecule type" value="Genomic_DNA"/>
</dbReference>
<comment type="caution">
    <text evidence="1">The sequence shown here is derived from an EMBL/GenBank/DDBJ whole genome shotgun (WGS) entry which is preliminary data.</text>
</comment>
<keyword evidence="2" id="KW-1185">Reference proteome</keyword>
<gene>
    <name evidence="1" type="ORF">BU25DRAFT_413193</name>
</gene>
<sequence>MAFPPVISFVSTLYITVQAQDSEQPQHSQDSPQPKGLGLTMVEMEEAVLAGIVVEMTVCSRYNAKGFDGGE</sequence>
<protein>
    <submittedName>
        <fullName evidence="1">Uncharacterized protein</fullName>
    </submittedName>
</protein>
<reference evidence="1" key="1">
    <citation type="journal article" date="2020" name="Stud. Mycol.">
        <title>101 Dothideomycetes genomes: a test case for predicting lifestyles and emergence of pathogens.</title>
        <authorList>
            <person name="Haridas S."/>
            <person name="Albert R."/>
            <person name="Binder M."/>
            <person name="Bloem J."/>
            <person name="Labutti K."/>
            <person name="Salamov A."/>
            <person name="Andreopoulos B."/>
            <person name="Baker S."/>
            <person name="Barry K."/>
            <person name="Bills G."/>
            <person name="Bluhm B."/>
            <person name="Cannon C."/>
            <person name="Castanera R."/>
            <person name="Culley D."/>
            <person name="Daum C."/>
            <person name="Ezra D."/>
            <person name="Gonzalez J."/>
            <person name="Henrissat B."/>
            <person name="Kuo A."/>
            <person name="Liang C."/>
            <person name="Lipzen A."/>
            <person name="Lutzoni F."/>
            <person name="Magnuson J."/>
            <person name="Mondo S."/>
            <person name="Nolan M."/>
            <person name="Ohm R."/>
            <person name="Pangilinan J."/>
            <person name="Park H.-J."/>
            <person name="Ramirez L."/>
            <person name="Alfaro M."/>
            <person name="Sun H."/>
            <person name="Tritt A."/>
            <person name="Yoshinaga Y."/>
            <person name="Zwiers L.-H."/>
            <person name="Turgeon B."/>
            <person name="Goodwin S."/>
            <person name="Spatafora J."/>
            <person name="Crous P."/>
            <person name="Grigoriev I."/>
        </authorList>
    </citation>
    <scope>NUCLEOTIDE SEQUENCE</scope>
    <source>
        <strain evidence="1">CBS 525.71</strain>
    </source>
</reference>
<evidence type="ECO:0000313" key="2">
    <source>
        <dbReference type="Proteomes" id="UP000799754"/>
    </source>
</evidence>
<proteinExistence type="predicted"/>
<dbReference type="Proteomes" id="UP000799754">
    <property type="component" value="Unassembled WGS sequence"/>
</dbReference>
<name>A0ACB6RRQ3_9PLEO</name>
<organism evidence="1 2">
    <name type="scientific">Macroventuria anomochaeta</name>
    <dbReference type="NCBI Taxonomy" id="301207"/>
    <lineage>
        <taxon>Eukaryota</taxon>
        <taxon>Fungi</taxon>
        <taxon>Dikarya</taxon>
        <taxon>Ascomycota</taxon>
        <taxon>Pezizomycotina</taxon>
        <taxon>Dothideomycetes</taxon>
        <taxon>Pleosporomycetidae</taxon>
        <taxon>Pleosporales</taxon>
        <taxon>Pleosporineae</taxon>
        <taxon>Didymellaceae</taxon>
        <taxon>Macroventuria</taxon>
    </lineage>
</organism>
<accession>A0ACB6RRQ3</accession>
<evidence type="ECO:0000313" key="1">
    <source>
        <dbReference type="EMBL" id="KAF2624645.1"/>
    </source>
</evidence>